<dbReference type="SUPFAM" id="SSF52141">
    <property type="entry name" value="Uracil-DNA glycosylase-like"/>
    <property type="match status" value="1"/>
</dbReference>
<proteinExistence type="predicted"/>
<dbReference type="EMBL" id="FXUL01000016">
    <property type="protein sequence ID" value="SMP70763.1"/>
    <property type="molecule type" value="Genomic_DNA"/>
</dbReference>
<sequence length="270" mass="29001">MSDAIPALFTDALKLAHASWRPVLRAGLAAVAEASPAYLRELAADTFLPTGGRIFAAFSQPLESVRFVLVGEGPYPRVESATGYCFMDGAVDALWSDKGLSRPVNRATSLRNFMKMLLVADGHLKKGQTSGAAMEPVAEQANASGSPWIQTRAELQDKLLEHGFLLLNAALVFRPHVPPLKEARAWQPLLQAVLAALAENAAARDAGLPVLVLWGKAAELLSGLPANALFPRVVSEHPYNLSFIDHPGMQALFGPMHLLQRADAESLPVK</sequence>
<dbReference type="InterPro" id="IPR002043">
    <property type="entry name" value="UDG_fam1"/>
</dbReference>
<dbReference type="InterPro" id="IPR036895">
    <property type="entry name" value="Uracil-DNA_glycosylase-like_sf"/>
</dbReference>
<reference evidence="1 2" key="1">
    <citation type="submission" date="2017-05" db="EMBL/GenBank/DDBJ databases">
        <authorList>
            <person name="Varghese N."/>
            <person name="Submissions S."/>
        </authorList>
    </citation>
    <scope>NUCLEOTIDE SEQUENCE [LARGE SCALE GENOMIC DNA]</scope>
    <source>
        <strain evidence="1 2">DSM 26001</strain>
    </source>
</reference>
<evidence type="ECO:0000313" key="1">
    <source>
        <dbReference type="EMBL" id="SMP70763.1"/>
    </source>
</evidence>
<comment type="caution">
    <text evidence="1">The sequence shown here is derived from an EMBL/GenBank/DDBJ whole genome shotgun (WGS) entry which is preliminary data.</text>
</comment>
<name>A0ABY1QIR2_9BURK</name>
<protein>
    <submittedName>
        <fullName evidence="1">Uracil-DNA glycosylase</fullName>
    </submittedName>
</protein>
<dbReference type="PANTHER" id="PTHR11264:SF8">
    <property type="entry name" value="URACIL-DNA GLYCOSYLASE-LIKE DOMAIN-CONTAINING PROTEIN"/>
    <property type="match status" value="1"/>
</dbReference>
<keyword evidence="2" id="KW-1185">Reference proteome</keyword>
<accession>A0ABY1QIR2</accession>
<dbReference type="PANTHER" id="PTHR11264">
    <property type="entry name" value="URACIL-DNA GLYCOSYLASE"/>
    <property type="match status" value="1"/>
</dbReference>
<dbReference type="Proteomes" id="UP001158049">
    <property type="component" value="Unassembled WGS sequence"/>
</dbReference>
<evidence type="ECO:0000313" key="2">
    <source>
        <dbReference type="Proteomes" id="UP001158049"/>
    </source>
</evidence>
<dbReference type="RefSeq" id="WP_283443851.1">
    <property type="nucleotide sequence ID" value="NZ_FXUL01000016.1"/>
</dbReference>
<gene>
    <name evidence="1" type="ORF">SAMN06295970_11679</name>
</gene>
<dbReference type="Gene3D" id="3.40.470.10">
    <property type="entry name" value="Uracil-DNA glycosylase-like domain"/>
    <property type="match status" value="1"/>
</dbReference>
<organism evidence="1 2">
    <name type="scientific">Noviherbaspirillum suwonense</name>
    <dbReference type="NCBI Taxonomy" id="1224511"/>
    <lineage>
        <taxon>Bacteria</taxon>
        <taxon>Pseudomonadati</taxon>
        <taxon>Pseudomonadota</taxon>
        <taxon>Betaproteobacteria</taxon>
        <taxon>Burkholderiales</taxon>
        <taxon>Oxalobacteraceae</taxon>
        <taxon>Noviherbaspirillum</taxon>
    </lineage>
</organism>